<reference evidence="16" key="1">
    <citation type="journal article" date="2019" name="Int. J. Syst. Evol. Microbiol.">
        <title>The Global Catalogue of Microorganisms (GCM) 10K type strain sequencing project: providing services to taxonomists for standard genome sequencing and annotation.</title>
        <authorList>
            <consortium name="The Broad Institute Genomics Platform"/>
            <consortium name="The Broad Institute Genome Sequencing Center for Infectious Disease"/>
            <person name="Wu L."/>
            <person name="Ma J."/>
        </authorList>
    </citation>
    <scope>NUCLEOTIDE SEQUENCE [LARGE SCALE GENOMIC DNA]</scope>
    <source>
        <strain evidence="16">CGMCC 1.12295</strain>
    </source>
</reference>
<evidence type="ECO:0000256" key="6">
    <source>
        <dbReference type="ARBA" id="ARBA00022847"/>
    </source>
</evidence>
<feature type="transmembrane region" description="Helical" evidence="14">
    <location>
        <begin position="413"/>
        <end position="432"/>
    </location>
</feature>
<feature type="transmembrane region" description="Helical" evidence="14">
    <location>
        <begin position="387"/>
        <end position="406"/>
    </location>
</feature>
<proteinExistence type="inferred from homology"/>
<keyword evidence="7 14" id="KW-1133">Transmembrane helix</keyword>
<dbReference type="CDD" id="cd10322">
    <property type="entry name" value="SLC5sbd"/>
    <property type="match status" value="1"/>
</dbReference>
<dbReference type="InterPro" id="IPR050277">
    <property type="entry name" value="Sodium:Solute_Symporter"/>
</dbReference>
<dbReference type="Pfam" id="PF00474">
    <property type="entry name" value="SSF"/>
    <property type="match status" value="1"/>
</dbReference>
<evidence type="ECO:0000256" key="10">
    <source>
        <dbReference type="ARBA" id="ARBA00023136"/>
    </source>
</evidence>
<evidence type="ECO:0000256" key="11">
    <source>
        <dbReference type="ARBA" id="ARBA00023201"/>
    </source>
</evidence>
<gene>
    <name evidence="15" type="ORF">ACFSCZ_05925</name>
</gene>
<feature type="transmembrane region" description="Helical" evidence="14">
    <location>
        <begin position="438"/>
        <end position="459"/>
    </location>
</feature>
<comment type="subcellular location">
    <subcellularLocation>
        <location evidence="1">Cell membrane</location>
        <topology evidence="1">Multi-pass membrane protein</topology>
    </subcellularLocation>
</comment>
<evidence type="ECO:0000256" key="13">
    <source>
        <dbReference type="RuleBase" id="RU362091"/>
    </source>
</evidence>
<dbReference type="Gene3D" id="1.20.1730.10">
    <property type="entry name" value="Sodium/glucose cotransporter"/>
    <property type="match status" value="1"/>
</dbReference>
<feature type="transmembrane region" description="Helical" evidence="14">
    <location>
        <begin position="233"/>
        <end position="249"/>
    </location>
</feature>
<dbReference type="InterPro" id="IPR038377">
    <property type="entry name" value="Na/Glc_symporter_sf"/>
</dbReference>
<accession>A0ABW4KF64</accession>
<evidence type="ECO:0000256" key="7">
    <source>
        <dbReference type="ARBA" id="ARBA00022989"/>
    </source>
</evidence>
<evidence type="ECO:0000256" key="9">
    <source>
        <dbReference type="ARBA" id="ARBA00023065"/>
    </source>
</evidence>
<dbReference type="InterPro" id="IPR001734">
    <property type="entry name" value="Na/solute_symporter"/>
</dbReference>
<feature type="transmembrane region" description="Helical" evidence="14">
    <location>
        <begin position="364"/>
        <end position="381"/>
    </location>
</feature>
<dbReference type="PANTHER" id="PTHR48086">
    <property type="entry name" value="SODIUM/PROLINE SYMPORTER-RELATED"/>
    <property type="match status" value="1"/>
</dbReference>
<dbReference type="RefSeq" id="WP_380772886.1">
    <property type="nucleotide sequence ID" value="NZ_JBHUEO010000012.1"/>
</dbReference>
<keyword evidence="8" id="KW-0915">Sodium</keyword>
<keyword evidence="16" id="KW-1185">Reference proteome</keyword>
<evidence type="ECO:0000256" key="14">
    <source>
        <dbReference type="SAM" id="Phobius"/>
    </source>
</evidence>
<evidence type="ECO:0000256" key="8">
    <source>
        <dbReference type="ARBA" id="ARBA00023053"/>
    </source>
</evidence>
<organism evidence="15 16">
    <name type="scientific">Siminovitchia sediminis</name>
    <dbReference type="NCBI Taxonomy" id="1274353"/>
    <lineage>
        <taxon>Bacteria</taxon>
        <taxon>Bacillati</taxon>
        <taxon>Bacillota</taxon>
        <taxon>Bacilli</taxon>
        <taxon>Bacillales</taxon>
        <taxon>Bacillaceae</taxon>
        <taxon>Siminovitchia</taxon>
    </lineage>
</organism>
<sequence>MNVVISIAVMIGFLLLNLIVISIFRKKQDSIEEYAVGNRSFPWFYSMFGFLGAWYIGSIYTGFFSDSATIGLFAQYFAVYAIGTMVTMYIMARPVWILGKVYKLETHADMAELRYKSKVFATFITYSSFVFWAPWLIVELKTIGYLVTSATYGVVPSIIGIIVVGGFVIFYSWWGGMRAGVVGDLVQGLSFTVLGTATVVYLLYVVYGGIGPMFQMVATEKPSMLTIGDSMELWIWSSAIITGSLGGMMNPGMFNRLYMAESVRALKKGVLFGPIIGIIFTFLLLWLGLGVTFLDGFPEDLQNSVFWMADKYGGPVVLGLMGVFALAACMSTLSAAATTASVLIGKNMLSSKLSEEKRLKLTRFLTLLLGIVAMYIATMDISRIVEVIIHIYEFMAQLAVPFLLGFYWKRGNIYGAFTGMIAGSVIVLLGVFTPELISMGGVSSGIIGLVFNLTLYIIVSLLTSKQQHVDELFEAVENYTPDGHSQSEFAVDKIAADHS</sequence>
<name>A0ABW4KF64_9BACI</name>
<feature type="transmembrane region" description="Helical" evidence="14">
    <location>
        <begin position="6"/>
        <end position="24"/>
    </location>
</feature>
<comment type="catalytic activity">
    <reaction evidence="12">
        <text>L-proline(in) + Na(+)(in) = L-proline(out) + Na(+)(out)</text>
        <dbReference type="Rhea" id="RHEA:28967"/>
        <dbReference type="ChEBI" id="CHEBI:29101"/>
        <dbReference type="ChEBI" id="CHEBI:60039"/>
    </reaction>
</comment>
<dbReference type="EMBL" id="JBHUEO010000012">
    <property type="protein sequence ID" value="MFD1706294.1"/>
    <property type="molecule type" value="Genomic_DNA"/>
</dbReference>
<keyword evidence="5 14" id="KW-0812">Transmembrane</keyword>
<comment type="similarity">
    <text evidence="2 13">Belongs to the sodium:solute symporter (SSF) (TC 2.A.21) family.</text>
</comment>
<feature type="transmembrane region" description="Helical" evidence="14">
    <location>
        <begin position="270"/>
        <end position="294"/>
    </location>
</feature>
<evidence type="ECO:0000256" key="2">
    <source>
        <dbReference type="ARBA" id="ARBA00006434"/>
    </source>
</evidence>
<dbReference type="Proteomes" id="UP001597301">
    <property type="component" value="Unassembled WGS sequence"/>
</dbReference>
<keyword evidence="9" id="KW-0406">Ion transport</keyword>
<feature type="transmembrane region" description="Helical" evidence="14">
    <location>
        <begin position="185"/>
        <end position="207"/>
    </location>
</feature>
<evidence type="ECO:0000256" key="4">
    <source>
        <dbReference type="ARBA" id="ARBA00022475"/>
    </source>
</evidence>
<evidence type="ECO:0000313" key="15">
    <source>
        <dbReference type="EMBL" id="MFD1706294.1"/>
    </source>
</evidence>
<evidence type="ECO:0000256" key="1">
    <source>
        <dbReference type="ARBA" id="ARBA00004651"/>
    </source>
</evidence>
<evidence type="ECO:0000256" key="12">
    <source>
        <dbReference type="ARBA" id="ARBA00033708"/>
    </source>
</evidence>
<feature type="transmembrane region" description="Helical" evidence="14">
    <location>
        <begin position="119"/>
        <end position="138"/>
    </location>
</feature>
<comment type="caution">
    <text evidence="15">The sequence shown here is derived from an EMBL/GenBank/DDBJ whole genome shotgun (WGS) entry which is preliminary data.</text>
</comment>
<dbReference type="PANTHER" id="PTHR48086:SF3">
    <property type="entry name" value="SODIUM_PROLINE SYMPORTER"/>
    <property type="match status" value="1"/>
</dbReference>
<keyword evidence="6" id="KW-0769">Symport</keyword>
<keyword evidence="11" id="KW-0739">Sodium transport</keyword>
<feature type="transmembrane region" description="Helical" evidence="14">
    <location>
        <begin position="44"/>
        <end position="65"/>
    </location>
</feature>
<dbReference type="PROSITE" id="PS50283">
    <property type="entry name" value="NA_SOLUT_SYMP_3"/>
    <property type="match status" value="1"/>
</dbReference>
<keyword evidence="10 14" id="KW-0472">Membrane</keyword>
<evidence type="ECO:0000256" key="5">
    <source>
        <dbReference type="ARBA" id="ARBA00022692"/>
    </source>
</evidence>
<protein>
    <submittedName>
        <fullName evidence="15">Sodium:solute symporter</fullName>
    </submittedName>
</protein>
<keyword evidence="3" id="KW-0813">Transport</keyword>
<evidence type="ECO:0000313" key="16">
    <source>
        <dbReference type="Proteomes" id="UP001597301"/>
    </source>
</evidence>
<feature type="transmembrane region" description="Helical" evidence="14">
    <location>
        <begin position="77"/>
        <end position="98"/>
    </location>
</feature>
<evidence type="ECO:0000256" key="3">
    <source>
        <dbReference type="ARBA" id="ARBA00022448"/>
    </source>
</evidence>
<keyword evidence="4" id="KW-1003">Cell membrane</keyword>
<feature type="transmembrane region" description="Helical" evidence="14">
    <location>
        <begin position="314"/>
        <end position="344"/>
    </location>
</feature>
<feature type="transmembrane region" description="Helical" evidence="14">
    <location>
        <begin position="150"/>
        <end position="173"/>
    </location>
</feature>